<organism evidence="3 4">
    <name type="scientific">Martelella mangrovi</name>
    <dbReference type="NCBI Taxonomy" id="1397477"/>
    <lineage>
        <taxon>Bacteria</taxon>
        <taxon>Pseudomonadati</taxon>
        <taxon>Pseudomonadota</taxon>
        <taxon>Alphaproteobacteria</taxon>
        <taxon>Hyphomicrobiales</taxon>
        <taxon>Aurantimonadaceae</taxon>
        <taxon>Martelella</taxon>
    </lineage>
</organism>
<dbReference type="Pfam" id="PF20155">
    <property type="entry name" value="TMP_3"/>
    <property type="match status" value="1"/>
</dbReference>
<keyword evidence="4" id="KW-1185">Reference proteome</keyword>
<comment type="caution">
    <text evidence="3">The sequence shown here is derived from an EMBL/GenBank/DDBJ whole genome shotgun (WGS) entry which is preliminary data.</text>
</comment>
<gene>
    <name evidence="3" type="ORF">ABID12_003997</name>
</gene>
<dbReference type="Proteomes" id="UP001549164">
    <property type="component" value="Unassembled WGS sequence"/>
</dbReference>
<proteinExistence type="predicted"/>
<dbReference type="EMBL" id="JBEPLY010000019">
    <property type="protein sequence ID" value="MET3602031.1"/>
    <property type="molecule type" value="Genomic_DNA"/>
</dbReference>
<keyword evidence="1" id="KW-0175">Coiled coil</keyword>
<dbReference type="NCBIfam" id="TIGR02675">
    <property type="entry name" value="tape_meas_nterm"/>
    <property type="match status" value="1"/>
</dbReference>
<name>A0ABV2IGJ4_9HYPH</name>
<accession>A0ABV2IGJ4</accession>
<sequence length="1041" mass="108840">MAATDLEQLVVQLSADVNKYEKRLAKANGITNKHLNAIQKKAVAMDRRLEGLGANAFKGLLYSTTALASALSVREVARYADAWTEAKNALAVAGVVGQDQVRTLDALYQSAQDNAAPITALADLFGKASQANDNLQQSQARLLKFTDGIATALKVEGKSAAEASGALTQLGQLLGSARVQAEEFNSINEGARPILIAVANGLDEAGGSVSKLKQLVSDGEVSGRAFFDAFMRGFPTIEKMAANSTQTIAQGVTKVNNALTKYIGETDSSLGASQRLISGLNALADNFDQTADTVLALAGVIAGALVGRSIAGMLVKLGLAGTALTKFAAAMRSAMAAGSLSTALGGMSAAAGPLGLLIGGTLVGALTLYSRQSQEAEARTKAVNAELKRLGLVAEEAVPKLESVTEAAEGLSDGEIYRKVKMLADEYDRLSNMGEGFLGWFRDDDALGGIVDKAKDLTHQFERGSVDLNAVFGIHDMARDLERGRVGFQDVINKMREIRATEVSQPVADLAYQTERTAQKLQNLNGAKAASEVNGLKRELEEARNSLLDFSQAMPISLDQREAIADILDDFDGTKEGAAEARRALETMADANPDAAGYIAKLAPIFGMLQKLVDKSREFMTLLDAANVSASGGLSGSQVSAYEQYSQSRSEGEKMVQIGKDYADEIERQNSLSKDQLALDREKARIKKDIEGKGGFLPDDEIANLAKSSLAANARRSAGGSGGGGGSENAYDNAVQSIRERTASLMAEKEAQLALNPLVEDYGYSLEKARTAHELLSAAEAAGLNVDANLRKAIEDLAHGYGEAAAAAEKAARENEDLRQSVDDFKASAKEVTGGFVSDLMSGVSAADALTNALGRVGDKLLDLALNDLFNTGGPGLGSFFGAIFGGIGKADGGAVHAATGGRIDATGGGSLTGPGGSRGDKIPAWLSDGEYVINARAAGKYAPLLEAINNGEGLKLADGGIVHNAALPRLPMKALRTVQSRGSVSNSVNIGDINVTVPESTDPKDAAAMGRAFRKQIDAAIDARIQDNSRARGMLAGGPF</sequence>
<protein>
    <submittedName>
        <fullName evidence="3">Tape measure domain-containing protein</fullName>
    </submittedName>
</protein>
<evidence type="ECO:0000259" key="2">
    <source>
        <dbReference type="Pfam" id="PF20155"/>
    </source>
</evidence>
<feature type="coiled-coil region" evidence="1">
    <location>
        <begin position="526"/>
        <end position="553"/>
    </location>
</feature>
<reference evidence="3 4" key="1">
    <citation type="submission" date="2024-06" db="EMBL/GenBank/DDBJ databases">
        <title>Genomic Encyclopedia of Type Strains, Phase IV (KMG-IV): sequencing the most valuable type-strain genomes for metagenomic binning, comparative biology and taxonomic classification.</title>
        <authorList>
            <person name="Goeker M."/>
        </authorList>
    </citation>
    <scope>NUCLEOTIDE SEQUENCE [LARGE SCALE GENOMIC DNA]</scope>
    <source>
        <strain evidence="3 4">DSM 28102</strain>
    </source>
</reference>
<feature type="coiled-coil region" evidence="1">
    <location>
        <begin position="801"/>
        <end position="828"/>
    </location>
</feature>
<evidence type="ECO:0000313" key="4">
    <source>
        <dbReference type="Proteomes" id="UP001549164"/>
    </source>
</evidence>
<evidence type="ECO:0000256" key="1">
    <source>
        <dbReference type="SAM" id="Coils"/>
    </source>
</evidence>
<dbReference type="InterPro" id="IPR013491">
    <property type="entry name" value="Tape_meas_N"/>
</dbReference>
<feature type="domain" description="Tape measure protein N-terminal" evidence="2">
    <location>
        <begin position="74"/>
        <end position="267"/>
    </location>
</feature>
<evidence type="ECO:0000313" key="3">
    <source>
        <dbReference type="EMBL" id="MET3602031.1"/>
    </source>
</evidence>
<dbReference type="RefSeq" id="WP_354435795.1">
    <property type="nucleotide sequence ID" value="NZ_JBEPLY010000019.1"/>
</dbReference>